<keyword evidence="2" id="KW-0808">Transferase</keyword>
<comment type="caution">
    <text evidence="2">The sequence shown here is derived from an EMBL/GenBank/DDBJ whole genome shotgun (WGS) entry which is preliminary data.</text>
</comment>
<organism evidence="2 3">
    <name type="scientific">Platysternon megacephalum</name>
    <name type="common">big-headed turtle</name>
    <dbReference type="NCBI Taxonomy" id="55544"/>
    <lineage>
        <taxon>Eukaryota</taxon>
        <taxon>Metazoa</taxon>
        <taxon>Chordata</taxon>
        <taxon>Craniata</taxon>
        <taxon>Vertebrata</taxon>
        <taxon>Euteleostomi</taxon>
        <taxon>Archelosauria</taxon>
        <taxon>Testudinata</taxon>
        <taxon>Testudines</taxon>
        <taxon>Cryptodira</taxon>
        <taxon>Durocryptodira</taxon>
        <taxon>Testudinoidea</taxon>
        <taxon>Platysternidae</taxon>
        <taxon>Platysternon</taxon>
    </lineage>
</organism>
<evidence type="ECO:0000313" key="3">
    <source>
        <dbReference type="Proteomes" id="UP000297703"/>
    </source>
</evidence>
<accession>A0A4D9ETL4</accession>
<evidence type="ECO:0000313" key="2">
    <source>
        <dbReference type="EMBL" id="TFK09074.1"/>
    </source>
</evidence>
<keyword evidence="3" id="KW-1185">Reference proteome</keyword>
<dbReference type="AlphaFoldDB" id="A0A4D9ETL4"/>
<gene>
    <name evidence="2" type="ORF">DR999_PMT07944</name>
</gene>
<dbReference type="Proteomes" id="UP000297703">
    <property type="component" value="Unassembled WGS sequence"/>
</dbReference>
<protein>
    <submittedName>
        <fullName evidence="2">Phosphatidylinositol 4-phosphate 5-kinase-like protein 1</fullName>
    </submittedName>
</protein>
<feature type="compositionally biased region" description="Low complexity" evidence="1">
    <location>
        <begin position="46"/>
        <end position="62"/>
    </location>
</feature>
<reference evidence="2 3" key="2">
    <citation type="submission" date="2019-04" db="EMBL/GenBank/DDBJ databases">
        <title>The genome sequence of big-headed turtle.</title>
        <authorList>
            <person name="Gong S."/>
        </authorList>
    </citation>
    <scope>NUCLEOTIDE SEQUENCE [LARGE SCALE GENOMIC DNA]</scope>
    <source>
        <strain evidence="2">DO16091913</strain>
        <tissue evidence="2">Muscle</tissue>
    </source>
</reference>
<reference evidence="2 3" key="1">
    <citation type="submission" date="2019-04" db="EMBL/GenBank/DDBJ databases">
        <title>Draft genome of the big-headed turtle Platysternon megacephalum.</title>
        <authorList>
            <person name="Gong S."/>
        </authorList>
    </citation>
    <scope>NUCLEOTIDE SEQUENCE [LARGE SCALE GENOMIC DNA]</scope>
    <source>
        <strain evidence="2">DO16091913</strain>
        <tissue evidence="2">Muscle</tissue>
    </source>
</reference>
<proteinExistence type="predicted"/>
<feature type="region of interest" description="Disordered" evidence="1">
    <location>
        <begin position="1"/>
        <end position="68"/>
    </location>
</feature>
<keyword evidence="2" id="KW-0418">Kinase</keyword>
<dbReference type="EMBL" id="QXTE01000058">
    <property type="protein sequence ID" value="TFK09074.1"/>
    <property type="molecule type" value="Genomic_DNA"/>
</dbReference>
<sequence length="150" mass="16289">MPQPRIEPGVEVRVRNGRQWSGARHKGRNQRRGKEQAWSRSTVGVRAGARAGARQEPGAQQESETGLDVDCRRQTRAGSNVAEAGSLHSCLDSPLRSLPGLSSKSKPIRQPQALVALTGLPVDWQDFAAFISHGGNKGMSEIQGALRLRF</sequence>
<evidence type="ECO:0000256" key="1">
    <source>
        <dbReference type="SAM" id="MobiDB-lite"/>
    </source>
</evidence>
<name>A0A4D9ETL4_9SAUR</name>
<dbReference type="GO" id="GO:0016301">
    <property type="term" value="F:kinase activity"/>
    <property type="evidence" value="ECO:0007669"/>
    <property type="project" value="UniProtKB-KW"/>
</dbReference>